<gene>
    <name evidence="2" type="ORF">PNOK_0716200</name>
</gene>
<name>A0A286UC12_9AGAM</name>
<dbReference type="InParanoid" id="A0A286UC12"/>
<dbReference type="OrthoDB" id="2317741at2759"/>
<evidence type="ECO:0000313" key="2">
    <source>
        <dbReference type="EMBL" id="PAV17098.1"/>
    </source>
</evidence>
<feature type="transmembrane region" description="Helical" evidence="1">
    <location>
        <begin position="49"/>
        <end position="71"/>
    </location>
</feature>
<organism evidence="2 3">
    <name type="scientific">Pyrrhoderma noxium</name>
    <dbReference type="NCBI Taxonomy" id="2282107"/>
    <lineage>
        <taxon>Eukaryota</taxon>
        <taxon>Fungi</taxon>
        <taxon>Dikarya</taxon>
        <taxon>Basidiomycota</taxon>
        <taxon>Agaricomycotina</taxon>
        <taxon>Agaricomycetes</taxon>
        <taxon>Hymenochaetales</taxon>
        <taxon>Hymenochaetaceae</taxon>
        <taxon>Pyrrhoderma</taxon>
    </lineage>
</organism>
<keyword evidence="1" id="KW-0472">Membrane</keyword>
<keyword evidence="1" id="KW-0812">Transmembrane</keyword>
<keyword evidence="1" id="KW-1133">Transmembrane helix</keyword>
<comment type="caution">
    <text evidence="2">The sequence shown here is derived from an EMBL/GenBank/DDBJ whole genome shotgun (WGS) entry which is preliminary data.</text>
</comment>
<keyword evidence="3" id="KW-1185">Reference proteome</keyword>
<dbReference type="AlphaFoldDB" id="A0A286UC12"/>
<accession>A0A286UC12</accession>
<evidence type="ECO:0000313" key="3">
    <source>
        <dbReference type="Proteomes" id="UP000217199"/>
    </source>
</evidence>
<protein>
    <submittedName>
        <fullName evidence="2">Uncharacterized protein</fullName>
    </submittedName>
</protein>
<reference evidence="2 3" key="1">
    <citation type="journal article" date="2017" name="Mol. Ecol.">
        <title>Comparative and population genomic landscape of Phellinus noxius: A hypervariable fungus causing root rot in trees.</title>
        <authorList>
            <person name="Chung C.L."/>
            <person name="Lee T.J."/>
            <person name="Akiba M."/>
            <person name="Lee H.H."/>
            <person name="Kuo T.H."/>
            <person name="Liu D."/>
            <person name="Ke H.M."/>
            <person name="Yokoi T."/>
            <person name="Roa M.B."/>
            <person name="Lu M.J."/>
            <person name="Chang Y.Y."/>
            <person name="Ann P.J."/>
            <person name="Tsai J.N."/>
            <person name="Chen C.Y."/>
            <person name="Tzean S.S."/>
            <person name="Ota Y."/>
            <person name="Hattori T."/>
            <person name="Sahashi N."/>
            <person name="Liou R.F."/>
            <person name="Kikuchi T."/>
            <person name="Tsai I.J."/>
        </authorList>
    </citation>
    <scope>NUCLEOTIDE SEQUENCE [LARGE SCALE GENOMIC DNA]</scope>
    <source>
        <strain evidence="2 3">FFPRI411160</strain>
    </source>
</reference>
<evidence type="ECO:0000256" key="1">
    <source>
        <dbReference type="SAM" id="Phobius"/>
    </source>
</evidence>
<dbReference type="EMBL" id="NBII01000007">
    <property type="protein sequence ID" value="PAV17098.1"/>
    <property type="molecule type" value="Genomic_DNA"/>
</dbReference>
<proteinExistence type="predicted"/>
<dbReference type="Proteomes" id="UP000217199">
    <property type="component" value="Unassembled WGS sequence"/>
</dbReference>
<sequence length="184" mass="20194">MVHKQSAQACGEHYRQSTFDRLRKEIIPSAGLHTESKSKTSQDSSTMKFTLIPALLCAAVPVFASPFISFWPNQLLPRTNSGPEVLYPHSGTVWQAGAVHNVTWSTEGLSPPTCGAVLNTAIYLAKNDAFEELITTNFSLSRGRVEIYVPKVRKTCNDYQIVLKADTSNPSIGGSYSVDFVIVK</sequence>